<proteinExistence type="predicted"/>
<dbReference type="EMBL" id="JEME01003107">
    <property type="protein sequence ID" value="KYG02338.1"/>
    <property type="molecule type" value="Genomic_DNA"/>
</dbReference>
<dbReference type="AlphaFoldDB" id="A0A150TCW0"/>
<feature type="compositionally biased region" description="Pro residues" evidence="1">
    <location>
        <begin position="126"/>
        <end position="148"/>
    </location>
</feature>
<reference evidence="2 3" key="1">
    <citation type="submission" date="2014-02" db="EMBL/GenBank/DDBJ databases">
        <title>The small core and large imbalanced accessory genome model reveals a collaborative survival strategy of Sorangium cellulosum strains in nature.</title>
        <authorList>
            <person name="Han K."/>
            <person name="Peng R."/>
            <person name="Blom J."/>
            <person name="Li Y.-Z."/>
        </authorList>
    </citation>
    <scope>NUCLEOTIDE SEQUENCE [LARGE SCALE GENOMIC DNA]</scope>
    <source>
        <strain evidence="2 3">So0007-03</strain>
    </source>
</reference>
<sequence>MASGDGISFIELVVLGWSSATAAPTPIPIRVDFDAPADCATVDDLYEAIRARSDRVRKAEDGEGGWGLRVRLTRVGPGIHGELRVIHERGETDTRTVDATSCEVVVQALSLTAALALDEAAEETAPLPPPPLPAPPPPRPVQPPPAAPRPWPPITFGVGAQLLVTQVVSPYASLGGALVARATAHTDGALSPSLGLSLNYARNDILQGTDNALIHWAAAALTACPLRWQIADYLSAEPCVVVTGGWFTATAEDLSHPRSAVRSWWSAGALARAAVPLGGGTAVEIEAGASVPLVRRSFTISLPAETVGETPVISPLVGVGIVHSF</sequence>
<dbReference type="Proteomes" id="UP000075502">
    <property type="component" value="Unassembled WGS sequence"/>
</dbReference>
<evidence type="ECO:0000313" key="2">
    <source>
        <dbReference type="EMBL" id="KYG02338.1"/>
    </source>
</evidence>
<feature type="region of interest" description="Disordered" evidence="1">
    <location>
        <begin position="120"/>
        <end position="148"/>
    </location>
</feature>
<gene>
    <name evidence="2" type="ORF">BE21_05370</name>
</gene>
<accession>A0A150TCW0</accession>
<protein>
    <submittedName>
        <fullName evidence="2">Uncharacterized protein</fullName>
    </submittedName>
</protein>
<comment type="caution">
    <text evidence="2">The sequence shown here is derived from an EMBL/GenBank/DDBJ whole genome shotgun (WGS) entry which is preliminary data.</text>
</comment>
<organism evidence="2 3">
    <name type="scientific">Sorangium cellulosum</name>
    <name type="common">Polyangium cellulosum</name>
    <dbReference type="NCBI Taxonomy" id="56"/>
    <lineage>
        <taxon>Bacteria</taxon>
        <taxon>Pseudomonadati</taxon>
        <taxon>Myxococcota</taxon>
        <taxon>Polyangia</taxon>
        <taxon>Polyangiales</taxon>
        <taxon>Polyangiaceae</taxon>
        <taxon>Sorangium</taxon>
    </lineage>
</organism>
<evidence type="ECO:0000313" key="3">
    <source>
        <dbReference type="Proteomes" id="UP000075502"/>
    </source>
</evidence>
<evidence type="ECO:0000256" key="1">
    <source>
        <dbReference type="SAM" id="MobiDB-lite"/>
    </source>
</evidence>
<name>A0A150TCW0_SORCE</name>